<keyword evidence="13" id="KW-1185">Reference proteome</keyword>
<dbReference type="RefSeq" id="WP_119632299.1">
    <property type="nucleotide sequence ID" value="NZ_AP017928.1"/>
</dbReference>
<dbReference type="SUPFAM" id="SSF51735">
    <property type="entry name" value="NAD(P)-binding Rossmann-fold domains"/>
    <property type="match status" value="1"/>
</dbReference>
<feature type="transmembrane region" description="Helical" evidence="10">
    <location>
        <begin position="229"/>
        <end position="257"/>
    </location>
</feature>
<dbReference type="PANTHER" id="PTHR46157:SF4">
    <property type="entry name" value="K(+) EFFLUX ANTIPORTER 3, CHLOROPLASTIC"/>
    <property type="match status" value="1"/>
</dbReference>
<dbReference type="InterPro" id="IPR006153">
    <property type="entry name" value="Cation/H_exchanger_TM"/>
</dbReference>
<comment type="subcellular location">
    <subcellularLocation>
        <location evidence="1">Membrane</location>
        <topology evidence="1">Multi-pass membrane protein</topology>
    </subcellularLocation>
</comment>
<feature type="transmembrane region" description="Helical" evidence="10">
    <location>
        <begin position="118"/>
        <end position="137"/>
    </location>
</feature>
<dbReference type="InterPro" id="IPR003148">
    <property type="entry name" value="RCK_N"/>
</dbReference>
<name>A0A250L078_9GAMM</name>
<dbReference type="Gene3D" id="1.20.1530.20">
    <property type="match status" value="1"/>
</dbReference>
<dbReference type="Proteomes" id="UP000266313">
    <property type="component" value="Chromosome"/>
</dbReference>
<evidence type="ECO:0000256" key="9">
    <source>
        <dbReference type="ARBA" id="ARBA00023136"/>
    </source>
</evidence>
<dbReference type="GO" id="GO:0015297">
    <property type="term" value="F:antiporter activity"/>
    <property type="evidence" value="ECO:0007669"/>
    <property type="project" value="UniProtKB-KW"/>
</dbReference>
<evidence type="ECO:0000256" key="8">
    <source>
        <dbReference type="ARBA" id="ARBA00023065"/>
    </source>
</evidence>
<dbReference type="OrthoDB" id="9781411at2"/>
<dbReference type="Gene3D" id="3.40.50.720">
    <property type="entry name" value="NAD(P)-binding Rossmann-like Domain"/>
    <property type="match status" value="1"/>
</dbReference>
<feature type="domain" description="RCK N-terminal" evidence="11">
    <location>
        <begin position="413"/>
        <end position="530"/>
    </location>
</feature>
<accession>A0A250L078</accession>
<dbReference type="KEGG" id="mmai:sS8_5371"/>
<evidence type="ECO:0000256" key="4">
    <source>
        <dbReference type="ARBA" id="ARBA00022538"/>
    </source>
</evidence>
<feature type="transmembrane region" description="Helical" evidence="10">
    <location>
        <begin position="149"/>
        <end position="174"/>
    </location>
</feature>
<dbReference type="GO" id="GO:0005886">
    <property type="term" value="C:plasma membrane"/>
    <property type="evidence" value="ECO:0007669"/>
    <property type="project" value="TreeGrafter"/>
</dbReference>
<feature type="transmembrane region" description="Helical" evidence="10">
    <location>
        <begin position="6"/>
        <end position="28"/>
    </location>
</feature>
<sequence>MIDWKQPAFFLELLVILTSSLVSVVIFRRLRIPDILAYLFAGAVIGPYALGLVKDDANIRLFSDLGVTFLLFDLGLEFSLPRLLAMRRSVLGLGILQLTFTIAVLSGALIGFGGYSSIASLVIAGALTVSSTAIIARELHELKLINRHYARLSLSVSILQDLAAVVLLILIPTLGAASDQAVYRQIAWTIGSTLFLGGLLLGVARWVLPRVFYEITKMQSEEIFVLTTLVIVLLSGWLMSAFGLSMALGAFIIGVMLGESEFRHQVEVSIRPFRDILMGLFFASLGMKLDVGLLSGEWSLLLIGTALVVLGKWAMTVVSALIIGESFRTACKSGLLLAQVSEFGFALIALATQVGILAADTSSRVLLIAWATMVASPLLIRYNFEISEALAGVAGRRVSARDNERDQIPVDLSDHVILAGYGRVGQMIGKFLRTNGVPFIAMDIDSEQVKKGRKEGELVIYGSCDRIELLERCHIAQARLAILTFKSLKEAQRVVSKIRSSGYVLPIIVRTQHHTDYTGLIMAGANHVVPEMFEASLLIAAEVLTMLGFSKAEVEDQIDTERKRHRHLRWTSARNREAL</sequence>
<dbReference type="Pfam" id="PF00999">
    <property type="entry name" value="Na_H_Exchanger"/>
    <property type="match status" value="1"/>
</dbReference>
<evidence type="ECO:0000256" key="1">
    <source>
        <dbReference type="ARBA" id="ARBA00004141"/>
    </source>
</evidence>
<dbReference type="PANTHER" id="PTHR46157">
    <property type="entry name" value="K(+) EFFLUX ANTIPORTER 3, CHLOROPLASTIC"/>
    <property type="match status" value="1"/>
</dbReference>
<evidence type="ECO:0000313" key="12">
    <source>
        <dbReference type="EMBL" id="BBA37290.1"/>
    </source>
</evidence>
<organism evidence="12 13">
    <name type="scientific">Methylocaldum marinum</name>
    <dbReference type="NCBI Taxonomy" id="1432792"/>
    <lineage>
        <taxon>Bacteria</taxon>
        <taxon>Pseudomonadati</taxon>
        <taxon>Pseudomonadota</taxon>
        <taxon>Gammaproteobacteria</taxon>
        <taxon>Methylococcales</taxon>
        <taxon>Methylococcaceae</taxon>
        <taxon>Methylocaldum</taxon>
    </lineage>
</organism>
<feature type="transmembrane region" description="Helical" evidence="10">
    <location>
        <begin position="35"/>
        <end position="53"/>
    </location>
</feature>
<feature type="transmembrane region" description="Helical" evidence="10">
    <location>
        <begin position="186"/>
        <end position="208"/>
    </location>
</feature>
<proteinExistence type="predicted"/>
<gene>
    <name evidence="12" type="ORF">sS8_5371</name>
</gene>
<evidence type="ECO:0000256" key="3">
    <source>
        <dbReference type="ARBA" id="ARBA00022449"/>
    </source>
</evidence>
<keyword evidence="6" id="KW-0630">Potassium</keyword>
<keyword evidence="5 10" id="KW-0812">Transmembrane</keyword>
<evidence type="ECO:0000256" key="10">
    <source>
        <dbReference type="SAM" id="Phobius"/>
    </source>
</evidence>
<dbReference type="GO" id="GO:0006813">
    <property type="term" value="P:potassium ion transport"/>
    <property type="evidence" value="ECO:0007669"/>
    <property type="project" value="UniProtKB-KW"/>
</dbReference>
<dbReference type="InterPro" id="IPR036291">
    <property type="entry name" value="NAD(P)-bd_dom_sf"/>
</dbReference>
<evidence type="ECO:0000313" key="13">
    <source>
        <dbReference type="Proteomes" id="UP000266313"/>
    </source>
</evidence>
<keyword evidence="3" id="KW-0050">Antiport</keyword>
<feature type="transmembrane region" description="Helical" evidence="10">
    <location>
        <begin position="90"/>
        <end position="112"/>
    </location>
</feature>
<protein>
    <submittedName>
        <fullName evidence="12">Sodium/hydrogen exchanger family protein</fullName>
    </submittedName>
</protein>
<feature type="transmembrane region" description="Helical" evidence="10">
    <location>
        <begin position="298"/>
        <end position="323"/>
    </location>
</feature>
<feature type="transmembrane region" description="Helical" evidence="10">
    <location>
        <begin position="335"/>
        <end position="359"/>
    </location>
</feature>
<evidence type="ECO:0000256" key="7">
    <source>
        <dbReference type="ARBA" id="ARBA00022989"/>
    </source>
</evidence>
<reference evidence="12 13" key="1">
    <citation type="submission" date="2016-12" db="EMBL/GenBank/DDBJ databases">
        <title>Genome sequencing of Methylocaldum marinum.</title>
        <authorList>
            <person name="Takeuchi M."/>
            <person name="Kamagata Y."/>
            <person name="Hiraoka S."/>
            <person name="Oshima K."/>
            <person name="Hattori M."/>
            <person name="Iwasaki W."/>
        </authorList>
    </citation>
    <scope>NUCLEOTIDE SEQUENCE [LARGE SCALE GENOMIC DNA]</scope>
    <source>
        <strain evidence="12 13">S8</strain>
    </source>
</reference>
<keyword evidence="7 10" id="KW-1133">Transmembrane helix</keyword>
<dbReference type="EMBL" id="AP017928">
    <property type="protein sequence ID" value="BBA37290.1"/>
    <property type="molecule type" value="Genomic_DNA"/>
</dbReference>
<evidence type="ECO:0000256" key="5">
    <source>
        <dbReference type="ARBA" id="ARBA00022692"/>
    </source>
</evidence>
<keyword evidence="8" id="KW-0406">Ion transport</keyword>
<evidence type="ECO:0000256" key="2">
    <source>
        <dbReference type="ARBA" id="ARBA00022448"/>
    </source>
</evidence>
<keyword evidence="2" id="KW-0813">Transport</keyword>
<evidence type="ECO:0000256" key="6">
    <source>
        <dbReference type="ARBA" id="ARBA00022958"/>
    </source>
</evidence>
<dbReference type="InterPro" id="IPR038770">
    <property type="entry name" value="Na+/solute_symporter_sf"/>
</dbReference>
<dbReference type="AlphaFoldDB" id="A0A250L078"/>
<dbReference type="Pfam" id="PF02254">
    <property type="entry name" value="TrkA_N"/>
    <property type="match status" value="1"/>
</dbReference>
<dbReference type="PROSITE" id="PS51201">
    <property type="entry name" value="RCK_N"/>
    <property type="match status" value="1"/>
</dbReference>
<dbReference type="GO" id="GO:1902600">
    <property type="term" value="P:proton transmembrane transport"/>
    <property type="evidence" value="ECO:0007669"/>
    <property type="project" value="InterPro"/>
</dbReference>
<keyword evidence="4" id="KW-0633">Potassium transport</keyword>
<keyword evidence="9 10" id="KW-0472">Membrane</keyword>
<evidence type="ECO:0000259" key="11">
    <source>
        <dbReference type="PROSITE" id="PS51201"/>
    </source>
</evidence>